<evidence type="ECO:0000259" key="5">
    <source>
        <dbReference type="Pfam" id="PF04043"/>
    </source>
</evidence>
<keyword evidence="2" id="KW-1015">Disulfide bond</keyword>
<dbReference type="OrthoDB" id="764172at2759"/>
<dbReference type="NCBIfam" id="TIGR01614">
    <property type="entry name" value="PME_inhib"/>
    <property type="match status" value="1"/>
</dbReference>
<feature type="signal peptide" evidence="4">
    <location>
        <begin position="1"/>
        <end position="20"/>
    </location>
</feature>
<gene>
    <name evidence="7" type="ORF">MIMGU_mgv1a020373mg</name>
    <name evidence="6" type="ORF">MIMGU_mgv1a025202mg</name>
</gene>
<evidence type="ECO:0000256" key="1">
    <source>
        <dbReference type="ARBA" id="ARBA00022729"/>
    </source>
</evidence>
<feature type="domain" description="Pectinesterase inhibitor" evidence="5">
    <location>
        <begin position="32"/>
        <end position="111"/>
    </location>
</feature>
<evidence type="ECO:0000256" key="3">
    <source>
        <dbReference type="ARBA" id="ARBA00038471"/>
    </source>
</evidence>
<dbReference type="KEGG" id="egt:105952129"/>
<dbReference type="Proteomes" id="UP000030748">
    <property type="component" value="Unassembled WGS sequence"/>
</dbReference>
<comment type="similarity">
    <text evidence="3">Belongs to the PMEI family.</text>
</comment>
<dbReference type="InterPro" id="IPR052421">
    <property type="entry name" value="PCW_Enzyme_Inhibitor"/>
</dbReference>
<evidence type="ECO:0000256" key="2">
    <source>
        <dbReference type="ARBA" id="ARBA00023157"/>
    </source>
</evidence>
<name>A0A022RR13_ERYGU</name>
<dbReference type="AlphaFoldDB" id="A0A022RR13"/>
<evidence type="ECO:0000313" key="7">
    <source>
        <dbReference type="EMBL" id="EYU42494.1"/>
    </source>
</evidence>
<protein>
    <recommendedName>
        <fullName evidence="5">Pectinesterase inhibitor domain-containing protein</fullName>
    </recommendedName>
</protein>
<dbReference type="Gene3D" id="1.20.140.40">
    <property type="entry name" value="Invertase/pectin methylesterase inhibitor family protein"/>
    <property type="match status" value="1"/>
</dbReference>
<dbReference type="GO" id="GO:0046910">
    <property type="term" value="F:pectinesterase inhibitor activity"/>
    <property type="evidence" value="ECO:0007669"/>
    <property type="project" value="InterPro"/>
</dbReference>
<organism evidence="7 8">
    <name type="scientific">Erythranthe guttata</name>
    <name type="common">Yellow monkey flower</name>
    <name type="synonym">Mimulus guttatus</name>
    <dbReference type="NCBI Taxonomy" id="4155"/>
    <lineage>
        <taxon>Eukaryota</taxon>
        <taxon>Viridiplantae</taxon>
        <taxon>Streptophyta</taxon>
        <taxon>Embryophyta</taxon>
        <taxon>Tracheophyta</taxon>
        <taxon>Spermatophyta</taxon>
        <taxon>Magnoliopsida</taxon>
        <taxon>eudicotyledons</taxon>
        <taxon>Gunneridae</taxon>
        <taxon>Pentapetalae</taxon>
        <taxon>asterids</taxon>
        <taxon>lamiids</taxon>
        <taxon>Lamiales</taxon>
        <taxon>Phrymaceae</taxon>
        <taxon>Erythranthe</taxon>
    </lineage>
</organism>
<dbReference type="KEGG" id="egt:105952128"/>
<accession>A0A022RR13</accession>
<keyword evidence="1 4" id="KW-0732">Signal</keyword>
<dbReference type="SUPFAM" id="SSF101148">
    <property type="entry name" value="Plant invertase/pectin methylesterase inhibitor"/>
    <property type="match status" value="1"/>
</dbReference>
<keyword evidence="8" id="KW-1185">Reference proteome</keyword>
<proteinExistence type="inferred from homology"/>
<dbReference type="Pfam" id="PF04043">
    <property type="entry name" value="PMEI"/>
    <property type="match status" value="1"/>
</dbReference>
<sequence>MNYSMLLIFLWILPTFVSLSFNVNTTSASTSVVEKLCNKTLNPSFCTAVLRSNHRSQNASAFDLAILVVDLALANATATIAKIHSLYRSEANASLKYYFALCEAYYEESLVFLGVAREHL</sequence>
<dbReference type="InterPro" id="IPR035513">
    <property type="entry name" value="Invertase/methylesterase_inhib"/>
</dbReference>
<dbReference type="EMBL" id="KI630286">
    <property type="protein sequence ID" value="EYU42494.1"/>
    <property type="molecule type" value="Genomic_DNA"/>
</dbReference>
<reference evidence="7 8" key="1">
    <citation type="journal article" date="2013" name="Proc. Natl. Acad. Sci. U.S.A.">
        <title>Fine-scale variation in meiotic recombination in Mimulus inferred from population shotgun sequencing.</title>
        <authorList>
            <person name="Hellsten U."/>
            <person name="Wright K.M."/>
            <person name="Jenkins J."/>
            <person name="Shu S."/>
            <person name="Yuan Y."/>
            <person name="Wessler S.R."/>
            <person name="Schmutz J."/>
            <person name="Willis J.H."/>
            <person name="Rokhsar D.S."/>
        </authorList>
    </citation>
    <scope>NUCLEOTIDE SEQUENCE [LARGE SCALE GENOMIC DNA]</scope>
    <source>
        <strain evidence="8">cv. DUN x IM62</strain>
    </source>
</reference>
<dbReference type="InterPro" id="IPR006501">
    <property type="entry name" value="Pectinesterase_inhib_dom"/>
</dbReference>
<dbReference type="CDD" id="cd15797">
    <property type="entry name" value="PMEI"/>
    <property type="match status" value="1"/>
</dbReference>
<dbReference type="PANTHER" id="PTHR36710">
    <property type="entry name" value="PECTINESTERASE INHIBITOR-LIKE"/>
    <property type="match status" value="1"/>
</dbReference>
<dbReference type="PANTHER" id="PTHR36710:SF8">
    <property type="entry name" value="PECTINESTERASE INHIBITOR-LIKE"/>
    <property type="match status" value="1"/>
</dbReference>
<dbReference type="EMBL" id="KI630286">
    <property type="protein sequence ID" value="EYU42493.1"/>
    <property type="molecule type" value="Genomic_DNA"/>
</dbReference>
<evidence type="ECO:0000256" key="4">
    <source>
        <dbReference type="SAM" id="SignalP"/>
    </source>
</evidence>
<dbReference type="InterPro" id="IPR034086">
    <property type="entry name" value="PMEI_plant"/>
</dbReference>
<feature type="chain" id="PRO_5015026029" description="Pectinesterase inhibitor domain-containing protein" evidence="4">
    <location>
        <begin position="21"/>
        <end position="120"/>
    </location>
</feature>
<evidence type="ECO:0000313" key="6">
    <source>
        <dbReference type="EMBL" id="EYU42493.1"/>
    </source>
</evidence>
<evidence type="ECO:0000313" key="8">
    <source>
        <dbReference type="Proteomes" id="UP000030748"/>
    </source>
</evidence>